<evidence type="ECO:0000313" key="2">
    <source>
        <dbReference type="Proteomes" id="UP000078290"/>
    </source>
</evidence>
<comment type="caution">
    <text evidence="1">The sequence shown here is derived from an EMBL/GenBank/DDBJ whole genome shotgun (WGS) entry which is preliminary data.</text>
</comment>
<dbReference type="PANTHER" id="PTHR43434:SF1">
    <property type="entry name" value="PHOSPHOGLYCOLATE PHOSPHATASE"/>
    <property type="match status" value="1"/>
</dbReference>
<dbReference type="GO" id="GO:0005829">
    <property type="term" value="C:cytosol"/>
    <property type="evidence" value="ECO:0007669"/>
    <property type="project" value="TreeGrafter"/>
</dbReference>
<dbReference type="Gene3D" id="1.10.150.240">
    <property type="entry name" value="Putative phosphatase, domain 2"/>
    <property type="match status" value="1"/>
</dbReference>
<organism evidence="1 2">
    <name type="scientific">Parageobacillus thermoglucosidasius</name>
    <name type="common">Geobacillus thermoglucosidasius</name>
    <dbReference type="NCBI Taxonomy" id="1426"/>
    <lineage>
        <taxon>Bacteria</taxon>
        <taxon>Bacillati</taxon>
        <taxon>Bacillota</taxon>
        <taxon>Bacilli</taxon>
        <taxon>Bacillales</taxon>
        <taxon>Anoxybacillaceae</taxon>
        <taxon>Parageobacillus</taxon>
    </lineage>
</organism>
<dbReference type="SFLD" id="SFLDS00003">
    <property type="entry name" value="Haloacid_Dehalogenase"/>
    <property type="match status" value="1"/>
</dbReference>
<dbReference type="GO" id="GO:0008967">
    <property type="term" value="F:phosphoglycolate phosphatase activity"/>
    <property type="evidence" value="ECO:0007669"/>
    <property type="project" value="TreeGrafter"/>
</dbReference>
<dbReference type="Proteomes" id="UP000078290">
    <property type="component" value="Unassembled WGS sequence"/>
</dbReference>
<dbReference type="AlphaFoldDB" id="A0A1B7KRP6"/>
<protein>
    <submittedName>
        <fullName evidence="1">Haloacid dehalogenase</fullName>
    </submittedName>
</protein>
<dbReference type="InterPro" id="IPR041492">
    <property type="entry name" value="HAD_2"/>
</dbReference>
<reference evidence="2" key="1">
    <citation type="submission" date="2016-05" db="EMBL/GenBank/DDBJ databases">
        <authorList>
            <person name="Wang W."/>
            <person name="Zhu L."/>
        </authorList>
    </citation>
    <scope>NUCLEOTIDE SEQUENCE [LARGE SCALE GENOMIC DNA]</scope>
    <source>
        <strain evidence="2">W-2</strain>
    </source>
</reference>
<dbReference type="InterPro" id="IPR006439">
    <property type="entry name" value="HAD-SF_hydro_IA"/>
</dbReference>
<dbReference type="InterPro" id="IPR023214">
    <property type="entry name" value="HAD_sf"/>
</dbReference>
<evidence type="ECO:0000313" key="1">
    <source>
        <dbReference type="EMBL" id="OAT72720.1"/>
    </source>
</evidence>
<dbReference type="InterPro" id="IPR036412">
    <property type="entry name" value="HAD-like_sf"/>
</dbReference>
<dbReference type="InterPro" id="IPR050155">
    <property type="entry name" value="HAD-like_hydrolase_sf"/>
</dbReference>
<name>A0A1B7KRP6_PARTM</name>
<gene>
    <name evidence="1" type="ORF">A7K69_07190</name>
</gene>
<sequence>MSKMPFAIIFDMDGTLFQTETVLVPALHKTFERLRREGEWQGDTPVEEYLRILGVPIPEVWRQLMPAADEVVRARAAAWFLDDIIAEIEQGNGRLYPDVLTTLSSLADQGIPLFVASNGRSRYLAAIRAAFQLERYFIDFYSLDRFSLSSKSALVKQLLNDYQIESAVMVGDRCSDIQAAKENGLWSIGCLFGFANDEELRGADVIIHQFSEIGSVLREVEKRVSEV</sequence>
<dbReference type="PANTHER" id="PTHR43434">
    <property type="entry name" value="PHOSPHOGLYCOLATE PHOSPHATASE"/>
    <property type="match status" value="1"/>
</dbReference>
<dbReference type="GO" id="GO:0006281">
    <property type="term" value="P:DNA repair"/>
    <property type="evidence" value="ECO:0007669"/>
    <property type="project" value="TreeGrafter"/>
</dbReference>
<dbReference type="SUPFAM" id="SSF56784">
    <property type="entry name" value="HAD-like"/>
    <property type="match status" value="1"/>
</dbReference>
<proteinExistence type="predicted"/>
<dbReference type="Gene3D" id="3.40.50.1000">
    <property type="entry name" value="HAD superfamily/HAD-like"/>
    <property type="match status" value="1"/>
</dbReference>
<accession>A0A1B7KRP6</accession>
<dbReference type="SFLD" id="SFLDG01129">
    <property type="entry name" value="C1.5:_HAD__Beta-PGM__Phosphata"/>
    <property type="match status" value="1"/>
</dbReference>
<dbReference type="NCBIfam" id="TIGR01549">
    <property type="entry name" value="HAD-SF-IA-v1"/>
    <property type="match status" value="1"/>
</dbReference>
<dbReference type="OrthoDB" id="9792518at2"/>
<dbReference type="EMBL" id="LXMA01000023">
    <property type="protein sequence ID" value="OAT72720.1"/>
    <property type="molecule type" value="Genomic_DNA"/>
</dbReference>
<dbReference type="RefSeq" id="WP_064551692.1">
    <property type="nucleotide sequence ID" value="NZ_LXMA01000023.1"/>
</dbReference>
<dbReference type="Pfam" id="PF13419">
    <property type="entry name" value="HAD_2"/>
    <property type="match status" value="1"/>
</dbReference>
<dbReference type="InterPro" id="IPR023198">
    <property type="entry name" value="PGP-like_dom2"/>
</dbReference>